<evidence type="ECO:0000256" key="2">
    <source>
        <dbReference type="ARBA" id="ARBA00023125"/>
    </source>
</evidence>
<dbReference type="Pfam" id="PF13377">
    <property type="entry name" value="Peripla_BP_3"/>
    <property type="match status" value="1"/>
</dbReference>
<dbReference type="Gene3D" id="3.40.50.2300">
    <property type="match status" value="2"/>
</dbReference>
<dbReference type="InterPro" id="IPR028082">
    <property type="entry name" value="Peripla_BP_I"/>
</dbReference>
<dbReference type="SMART" id="SM00354">
    <property type="entry name" value="HTH_LACI"/>
    <property type="match status" value="1"/>
</dbReference>
<dbReference type="PANTHER" id="PTHR30146:SF109">
    <property type="entry name" value="HTH-TYPE TRANSCRIPTIONAL REGULATOR GALS"/>
    <property type="match status" value="1"/>
</dbReference>
<keyword evidence="2" id="KW-0238">DNA-binding</keyword>
<dbReference type="SUPFAM" id="SSF53822">
    <property type="entry name" value="Periplasmic binding protein-like I"/>
    <property type="match status" value="1"/>
</dbReference>
<dbReference type="CDD" id="cd01392">
    <property type="entry name" value="HTH_LacI"/>
    <property type="match status" value="1"/>
</dbReference>
<dbReference type="GO" id="GO:0003700">
    <property type="term" value="F:DNA-binding transcription factor activity"/>
    <property type="evidence" value="ECO:0007669"/>
    <property type="project" value="TreeGrafter"/>
</dbReference>
<dbReference type="AlphaFoldDB" id="A0A2A9ED50"/>
<accession>A0A2A9ED50</accession>
<dbReference type="PROSITE" id="PS00356">
    <property type="entry name" value="HTH_LACI_1"/>
    <property type="match status" value="1"/>
</dbReference>
<dbReference type="SUPFAM" id="SSF47413">
    <property type="entry name" value="lambda repressor-like DNA-binding domains"/>
    <property type="match status" value="1"/>
</dbReference>
<protein>
    <submittedName>
        <fullName evidence="5">LacI family transcriptional regulator</fullName>
    </submittedName>
</protein>
<reference evidence="5 6" key="1">
    <citation type="submission" date="2017-10" db="EMBL/GenBank/DDBJ databases">
        <title>Sequencing the genomes of 1000 actinobacteria strains.</title>
        <authorList>
            <person name="Klenk H.-P."/>
        </authorList>
    </citation>
    <scope>NUCLEOTIDE SEQUENCE [LARGE SCALE GENOMIC DNA]</scope>
    <source>
        <strain evidence="5 6">DSM 21574</strain>
    </source>
</reference>
<dbReference type="Pfam" id="PF00356">
    <property type="entry name" value="LacI"/>
    <property type="match status" value="1"/>
</dbReference>
<dbReference type="InterPro" id="IPR010982">
    <property type="entry name" value="Lambda_DNA-bd_dom_sf"/>
</dbReference>
<evidence type="ECO:0000256" key="3">
    <source>
        <dbReference type="ARBA" id="ARBA00023163"/>
    </source>
</evidence>
<comment type="caution">
    <text evidence="5">The sequence shown here is derived from an EMBL/GenBank/DDBJ whole genome shotgun (WGS) entry which is preliminary data.</text>
</comment>
<dbReference type="GO" id="GO:0000976">
    <property type="term" value="F:transcription cis-regulatory region binding"/>
    <property type="evidence" value="ECO:0007669"/>
    <property type="project" value="TreeGrafter"/>
</dbReference>
<evidence type="ECO:0000259" key="4">
    <source>
        <dbReference type="PROSITE" id="PS50932"/>
    </source>
</evidence>
<dbReference type="PANTHER" id="PTHR30146">
    <property type="entry name" value="LACI-RELATED TRANSCRIPTIONAL REPRESSOR"/>
    <property type="match status" value="1"/>
</dbReference>
<dbReference type="InterPro" id="IPR000843">
    <property type="entry name" value="HTH_LacI"/>
</dbReference>
<dbReference type="Gene3D" id="1.10.260.40">
    <property type="entry name" value="lambda repressor-like DNA-binding domains"/>
    <property type="match status" value="1"/>
</dbReference>
<dbReference type="CDD" id="cd06267">
    <property type="entry name" value="PBP1_LacI_sugar_binding-like"/>
    <property type="match status" value="1"/>
</dbReference>
<feature type="domain" description="HTH lacI-type" evidence="4">
    <location>
        <begin position="5"/>
        <end position="57"/>
    </location>
</feature>
<proteinExistence type="predicted"/>
<organism evidence="5 6">
    <name type="scientific">Flavimobilis soli</name>
    <dbReference type="NCBI Taxonomy" id="442709"/>
    <lineage>
        <taxon>Bacteria</taxon>
        <taxon>Bacillati</taxon>
        <taxon>Actinomycetota</taxon>
        <taxon>Actinomycetes</taxon>
        <taxon>Micrococcales</taxon>
        <taxon>Jonesiaceae</taxon>
        <taxon>Flavimobilis</taxon>
    </lineage>
</organism>
<keyword evidence="1" id="KW-0805">Transcription regulation</keyword>
<keyword evidence="6" id="KW-1185">Reference proteome</keyword>
<evidence type="ECO:0000313" key="6">
    <source>
        <dbReference type="Proteomes" id="UP000221394"/>
    </source>
</evidence>
<dbReference type="Proteomes" id="UP000221394">
    <property type="component" value="Unassembled WGS sequence"/>
</dbReference>
<dbReference type="PROSITE" id="PS50932">
    <property type="entry name" value="HTH_LACI_2"/>
    <property type="match status" value="1"/>
</dbReference>
<sequence>MAHGIDDVARAAGVSTATVSRALRGMPNVSAKTREHVLSVAAEMGYRASPLASALASGRTHTIGLLTPWVNRWFFSNVIEGAERALREVGFDVLLYSFAVSENGRTPRVDPDVLRRRVDGILVVGLPLEDTEVRSLETLGKPIVFIGSGSSDHPIVGIDDVRLSVEAVRYLRSLGHRNIGHITGTPDDLRRWTPPVDRRTGWLTALEEAGVEADPRWEEFGFFDIDGGKESARRLLERSPEITALFVASDEMAMGALLAARECGIRVPEDLSIIGVDGHEISELVGLTTMSQPVVAQGATAAALVLDLIAGRPVDQHVVFDAELVVRGTTGAPREGPLRVVNPAL</sequence>
<name>A0A2A9ED50_9MICO</name>
<keyword evidence="3" id="KW-0804">Transcription</keyword>
<evidence type="ECO:0000256" key="1">
    <source>
        <dbReference type="ARBA" id="ARBA00023015"/>
    </source>
</evidence>
<dbReference type="OrthoDB" id="3510266at2"/>
<dbReference type="EMBL" id="PDJH01000001">
    <property type="protein sequence ID" value="PFG36733.1"/>
    <property type="molecule type" value="Genomic_DNA"/>
</dbReference>
<gene>
    <name evidence="5" type="ORF">ATL41_1471</name>
</gene>
<evidence type="ECO:0000313" key="5">
    <source>
        <dbReference type="EMBL" id="PFG36733.1"/>
    </source>
</evidence>
<dbReference type="InterPro" id="IPR046335">
    <property type="entry name" value="LacI/GalR-like_sensor"/>
</dbReference>